<keyword evidence="2" id="KW-0645">Protease</keyword>
<evidence type="ECO:0000256" key="5">
    <source>
        <dbReference type="ARBA" id="ARBA00023180"/>
    </source>
</evidence>
<dbReference type="Pfam" id="PF05577">
    <property type="entry name" value="Peptidase_S28"/>
    <property type="match status" value="1"/>
</dbReference>
<evidence type="ECO:0000256" key="3">
    <source>
        <dbReference type="ARBA" id="ARBA00022729"/>
    </source>
</evidence>
<evidence type="ECO:0000313" key="6">
    <source>
        <dbReference type="EMBL" id="KAJ8297981.1"/>
    </source>
</evidence>
<dbReference type="Gene3D" id="3.40.50.1820">
    <property type="entry name" value="alpha/beta hydrolase"/>
    <property type="match status" value="1"/>
</dbReference>
<evidence type="ECO:0000256" key="1">
    <source>
        <dbReference type="ARBA" id="ARBA00011079"/>
    </source>
</evidence>
<dbReference type="PANTHER" id="PTHR11010">
    <property type="entry name" value="PROTEASE S28 PRO-X CARBOXYPEPTIDASE-RELATED"/>
    <property type="match status" value="1"/>
</dbReference>
<accession>A0ABQ9DXJ5</accession>
<keyword evidence="5" id="KW-0325">Glycoprotein</keyword>
<name>A0ABQ9DXJ5_TEGGR</name>
<comment type="similarity">
    <text evidence="1">Belongs to the peptidase S28 family.</text>
</comment>
<proteinExistence type="inferred from homology"/>
<keyword evidence="3" id="KW-0732">Signal</keyword>
<evidence type="ECO:0000256" key="2">
    <source>
        <dbReference type="ARBA" id="ARBA00022670"/>
    </source>
</evidence>
<evidence type="ECO:0000313" key="7">
    <source>
        <dbReference type="Proteomes" id="UP001217089"/>
    </source>
</evidence>
<dbReference type="EMBL" id="JARBDR010000923">
    <property type="protein sequence ID" value="KAJ8297981.1"/>
    <property type="molecule type" value="Genomic_DNA"/>
</dbReference>
<dbReference type="InterPro" id="IPR008758">
    <property type="entry name" value="Peptidase_S28"/>
</dbReference>
<protein>
    <submittedName>
        <fullName evidence="6">Uncharacterized protein</fullName>
    </submittedName>
</protein>
<keyword evidence="4" id="KW-0378">Hydrolase</keyword>
<gene>
    <name evidence="6" type="ORF">KUTeg_024512</name>
</gene>
<reference evidence="6 7" key="1">
    <citation type="submission" date="2022-12" db="EMBL/GenBank/DDBJ databases">
        <title>Chromosome-level genome of Tegillarca granosa.</title>
        <authorList>
            <person name="Kim J."/>
        </authorList>
    </citation>
    <scope>NUCLEOTIDE SEQUENCE [LARGE SCALE GENOMIC DNA]</scope>
    <source>
        <strain evidence="6">Teg-2019</strain>
        <tissue evidence="6">Adductor muscle</tissue>
    </source>
</reference>
<dbReference type="InterPro" id="IPR029058">
    <property type="entry name" value="AB_hydrolase_fold"/>
</dbReference>
<dbReference type="Proteomes" id="UP001217089">
    <property type="component" value="Unassembled WGS sequence"/>
</dbReference>
<dbReference type="PANTHER" id="PTHR11010:SF38">
    <property type="entry name" value="LYSOSOMAL PRO-X CARBOXYPEPTIDASE"/>
    <property type="match status" value="1"/>
</dbReference>
<sequence length="206" mass="23656">MEDSNTIISYLLNVVLFEGDELYRTRIAELESENKLLSNFTHEACNGLSDGILTDKDLIKGIYKVANLYYNYTGYTKCLDVEMVMPMCSNGKTDMFQPSPWNFEEYSKACYQRWKVYPRKNWIRQQYLGKNLKSTSNIIFSNGYLDPWSSGGVLDSQSASLISIFISSGAHHLDLRSSNIGDPPDVRSARQQEKNIIIKWLGMDRF</sequence>
<evidence type="ECO:0000256" key="4">
    <source>
        <dbReference type="ARBA" id="ARBA00022801"/>
    </source>
</evidence>
<comment type="caution">
    <text evidence="6">The sequence shown here is derived from an EMBL/GenBank/DDBJ whole genome shotgun (WGS) entry which is preliminary data.</text>
</comment>
<organism evidence="6 7">
    <name type="scientific">Tegillarca granosa</name>
    <name type="common">Malaysian cockle</name>
    <name type="synonym">Anadara granosa</name>
    <dbReference type="NCBI Taxonomy" id="220873"/>
    <lineage>
        <taxon>Eukaryota</taxon>
        <taxon>Metazoa</taxon>
        <taxon>Spiralia</taxon>
        <taxon>Lophotrochozoa</taxon>
        <taxon>Mollusca</taxon>
        <taxon>Bivalvia</taxon>
        <taxon>Autobranchia</taxon>
        <taxon>Pteriomorphia</taxon>
        <taxon>Arcoida</taxon>
        <taxon>Arcoidea</taxon>
        <taxon>Arcidae</taxon>
        <taxon>Tegillarca</taxon>
    </lineage>
</organism>
<keyword evidence="7" id="KW-1185">Reference proteome</keyword>